<organism evidence="2 3">
    <name type="scientific">Brachionus calyciflorus</name>
    <dbReference type="NCBI Taxonomy" id="104777"/>
    <lineage>
        <taxon>Eukaryota</taxon>
        <taxon>Metazoa</taxon>
        <taxon>Spiralia</taxon>
        <taxon>Gnathifera</taxon>
        <taxon>Rotifera</taxon>
        <taxon>Eurotatoria</taxon>
        <taxon>Monogononta</taxon>
        <taxon>Pseudotrocha</taxon>
        <taxon>Ploima</taxon>
        <taxon>Brachionidae</taxon>
        <taxon>Brachionus</taxon>
    </lineage>
</organism>
<evidence type="ECO:0000259" key="1">
    <source>
        <dbReference type="PROSITE" id="PS50878"/>
    </source>
</evidence>
<dbReference type="OrthoDB" id="6083831at2759"/>
<feature type="domain" description="Reverse transcriptase" evidence="1">
    <location>
        <begin position="337"/>
        <end position="521"/>
    </location>
</feature>
<dbReference type="InterPro" id="IPR043502">
    <property type="entry name" value="DNA/RNA_pol_sf"/>
</dbReference>
<keyword evidence="3" id="KW-1185">Reference proteome</keyword>
<evidence type="ECO:0000313" key="3">
    <source>
        <dbReference type="Proteomes" id="UP000663879"/>
    </source>
</evidence>
<gene>
    <name evidence="2" type="ORF">OXX778_LOCUS13203</name>
</gene>
<dbReference type="InterPro" id="IPR000477">
    <property type="entry name" value="RT_dom"/>
</dbReference>
<proteinExistence type="predicted"/>
<dbReference type="PANTHER" id="PTHR33050">
    <property type="entry name" value="REVERSE TRANSCRIPTASE DOMAIN-CONTAINING PROTEIN"/>
    <property type="match status" value="1"/>
</dbReference>
<dbReference type="SUPFAM" id="SSF56672">
    <property type="entry name" value="DNA/RNA polymerases"/>
    <property type="match status" value="1"/>
</dbReference>
<comment type="caution">
    <text evidence="2">The sequence shown here is derived from an EMBL/GenBank/DDBJ whole genome shotgun (WGS) entry which is preliminary data.</text>
</comment>
<dbReference type="InterPro" id="IPR043128">
    <property type="entry name" value="Rev_trsase/Diguanyl_cyclase"/>
</dbReference>
<dbReference type="AlphaFoldDB" id="A0A814C8M2"/>
<dbReference type="Gene3D" id="3.30.70.270">
    <property type="match status" value="1"/>
</dbReference>
<dbReference type="PROSITE" id="PS50878">
    <property type="entry name" value="RT_POL"/>
    <property type="match status" value="1"/>
</dbReference>
<protein>
    <recommendedName>
        <fullName evidence="1">Reverse transcriptase domain-containing protein</fullName>
    </recommendedName>
</protein>
<reference evidence="2" key="1">
    <citation type="submission" date="2021-02" db="EMBL/GenBank/DDBJ databases">
        <authorList>
            <person name="Nowell W R."/>
        </authorList>
    </citation>
    <scope>NUCLEOTIDE SEQUENCE</scope>
    <source>
        <strain evidence="2">Ploen Becks lab</strain>
    </source>
</reference>
<dbReference type="InterPro" id="IPR052055">
    <property type="entry name" value="Hepadnavirus_pol/RT"/>
</dbReference>
<name>A0A814C8M2_9BILA</name>
<evidence type="ECO:0000313" key="2">
    <source>
        <dbReference type="EMBL" id="CAF0936728.1"/>
    </source>
</evidence>
<dbReference type="Pfam" id="PF00078">
    <property type="entry name" value="RVT_1"/>
    <property type="match status" value="1"/>
</dbReference>
<dbReference type="EMBL" id="CAJNOC010002495">
    <property type="protein sequence ID" value="CAF0936728.1"/>
    <property type="molecule type" value="Genomic_DNA"/>
</dbReference>
<sequence length="641" mass="74576">MRFPNAIQWGHRKKKGDGYYKNKAKIRKILDLISGNDTVNMLKNILKPSEKEKMKQEIVDSLSNFGKIFKETKPKARYQYINSLKNARLTLRKAKEYGFKTTSFLWKNSLKCSSPNKGGRKKLSKEIINSIREYLENNSEIASNRTIKIDIELVNVRYMNQSLITAYQKFQNNFKFIPPIQWPEPPLTPIIADQVFEDHEVFLNDWIGTEPTPPPAPLREIVYIDNDESLPYESPSSGSEYVPSEESSVWSIPTTPRRRTPSPVLPLPLSPVPEDMFFKPKSNIREFAKEFPLPTNLYNKWKDGVKIFLKQKFVKQKSVNDKVFNPFHEKVVRMMVKQGIIEECSNKGFHTDMFCVPKDENSFRPIFNFKKLSKYLKAPKFMLPSVYQILQKQNWPSNLFWVKLDIKQAFFNININKKSKYILTIKVNGKYYRFIVIPFGVSIAPFVCQQMLNAIMKFIRTFTKFTWGHIDDIIIGHHDPTYLSNIVRTLITKMNKVGWMYNEIKSVIVPTINLKFLGCFWTPDFVFRSVEVTRRMKNAFIKIYQGAKGKSLQRAQGEDKGSYLKYIEDFLRYDKIFFKSPPTEDKLSKVVVDASPTTIGIIVNSIPYQFMIPNMPIHYAELLAMITGLTFSVLESGYHSV</sequence>
<accession>A0A814C8M2</accession>
<dbReference type="Gene3D" id="3.10.10.10">
    <property type="entry name" value="HIV Type 1 Reverse Transcriptase, subunit A, domain 1"/>
    <property type="match status" value="1"/>
</dbReference>
<dbReference type="Proteomes" id="UP000663879">
    <property type="component" value="Unassembled WGS sequence"/>
</dbReference>
<dbReference type="PANTHER" id="PTHR33050:SF7">
    <property type="entry name" value="RIBONUCLEASE H"/>
    <property type="match status" value="1"/>
</dbReference>